<dbReference type="SUPFAM" id="SSF57501">
    <property type="entry name" value="Cystine-knot cytokines"/>
    <property type="match status" value="1"/>
</dbReference>
<comment type="caution">
    <text evidence="7">The sequence shown here is derived from an EMBL/GenBank/DDBJ whole genome shotgun (WGS) entry which is preliminary data.</text>
</comment>
<dbReference type="SMART" id="SM00204">
    <property type="entry name" value="TGFB"/>
    <property type="match status" value="1"/>
</dbReference>
<evidence type="ECO:0000313" key="7">
    <source>
        <dbReference type="EMBL" id="CAB3990659.1"/>
    </source>
</evidence>
<dbReference type="InterPro" id="IPR017948">
    <property type="entry name" value="TGFb_CS"/>
</dbReference>
<dbReference type="PROSITE" id="PS51362">
    <property type="entry name" value="TGF_BETA_2"/>
    <property type="match status" value="1"/>
</dbReference>
<evidence type="ECO:0000256" key="4">
    <source>
        <dbReference type="ARBA" id="ARBA00023030"/>
    </source>
</evidence>
<keyword evidence="3" id="KW-0964">Secreted</keyword>
<dbReference type="InterPro" id="IPR015615">
    <property type="entry name" value="TGF-beta-rel"/>
</dbReference>
<proteinExistence type="inferred from homology"/>
<dbReference type="PANTHER" id="PTHR11848">
    <property type="entry name" value="TGF-BETA FAMILY"/>
    <property type="match status" value="1"/>
</dbReference>
<dbReference type="OrthoDB" id="5948587at2759"/>
<keyword evidence="8" id="KW-1185">Reference proteome</keyword>
<evidence type="ECO:0000256" key="2">
    <source>
        <dbReference type="ARBA" id="ARBA00006656"/>
    </source>
</evidence>
<dbReference type="InterPro" id="IPR029034">
    <property type="entry name" value="Cystine-knot_cytokine"/>
</dbReference>
<sequence length="347" mass="40210">MCENRSIQVIGVLLFLAAVASRVGSVCWNCMPNDLSEDDIGKILAEEFKDNFMKSLGLTSEPVMPKNITYPPKEIINELFTDEDDVIHEEDNGALETIILQPLNSDSRESNTTSFFEYKITDKLDSYRIEQVTLWLHVNGNTGLYEVYEKISTQPRRMVFMDRHYDNASEWRKLLFTPSKLWLQNPWRKLRIEIKGVETSVVDKPVLQLNLKRREKRLKKRHSMLTPTATTTDDCHPTQKSLCCRHLRDVPLQKIYSWVVMPVTYRAYTCSGRCVVKHRNNNTWSYFSQVSKPTREPCCVPTDFEPMTVLYFDNTSQKSKKKKKNDPPPPIKKMNIKNAIVKSCGCS</sequence>
<dbReference type="Gene3D" id="2.10.90.10">
    <property type="entry name" value="Cystine-knot cytokines"/>
    <property type="match status" value="1"/>
</dbReference>
<comment type="similarity">
    <text evidence="2 6">Belongs to the TGF-beta family.</text>
</comment>
<dbReference type="InterPro" id="IPR001839">
    <property type="entry name" value="TGF-b_C"/>
</dbReference>
<gene>
    <name evidence="7" type="ORF">PACLA_8A086618</name>
</gene>
<evidence type="ECO:0000256" key="1">
    <source>
        <dbReference type="ARBA" id="ARBA00004613"/>
    </source>
</evidence>
<name>A0A6S7GLP4_PARCT</name>
<dbReference type="GO" id="GO:0008083">
    <property type="term" value="F:growth factor activity"/>
    <property type="evidence" value="ECO:0007669"/>
    <property type="project" value="UniProtKB-KW"/>
</dbReference>
<dbReference type="PROSITE" id="PS00250">
    <property type="entry name" value="TGF_BETA_1"/>
    <property type="match status" value="1"/>
</dbReference>
<dbReference type="GO" id="GO:0005125">
    <property type="term" value="F:cytokine activity"/>
    <property type="evidence" value="ECO:0007669"/>
    <property type="project" value="TreeGrafter"/>
</dbReference>
<dbReference type="AlphaFoldDB" id="A0A6S7GLP4"/>
<evidence type="ECO:0000256" key="6">
    <source>
        <dbReference type="RuleBase" id="RU000354"/>
    </source>
</evidence>
<keyword evidence="4 6" id="KW-0339">Growth factor</keyword>
<comment type="subcellular location">
    <subcellularLocation>
        <location evidence="1">Secreted</location>
    </subcellularLocation>
</comment>
<evidence type="ECO:0000256" key="3">
    <source>
        <dbReference type="ARBA" id="ARBA00022525"/>
    </source>
</evidence>
<dbReference type="GO" id="GO:0005615">
    <property type="term" value="C:extracellular space"/>
    <property type="evidence" value="ECO:0007669"/>
    <property type="project" value="TreeGrafter"/>
</dbReference>
<protein>
    <submittedName>
        <fullName evidence="7">Inhibin beta E chain</fullName>
    </submittedName>
</protein>
<organism evidence="7 8">
    <name type="scientific">Paramuricea clavata</name>
    <name type="common">Red gorgonian</name>
    <name type="synonym">Violescent sea-whip</name>
    <dbReference type="NCBI Taxonomy" id="317549"/>
    <lineage>
        <taxon>Eukaryota</taxon>
        <taxon>Metazoa</taxon>
        <taxon>Cnidaria</taxon>
        <taxon>Anthozoa</taxon>
        <taxon>Octocorallia</taxon>
        <taxon>Malacalcyonacea</taxon>
        <taxon>Plexauridae</taxon>
        <taxon>Paramuricea</taxon>
    </lineage>
</organism>
<dbReference type="Proteomes" id="UP001152795">
    <property type="component" value="Unassembled WGS sequence"/>
</dbReference>
<evidence type="ECO:0000256" key="5">
    <source>
        <dbReference type="ARBA" id="ARBA00023157"/>
    </source>
</evidence>
<accession>A0A6S7GLP4</accession>
<keyword evidence="5" id="KW-1015">Disulfide bond</keyword>
<reference evidence="7" key="1">
    <citation type="submission" date="2020-04" db="EMBL/GenBank/DDBJ databases">
        <authorList>
            <person name="Alioto T."/>
            <person name="Alioto T."/>
            <person name="Gomez Garrido J."/>
        </authorList>
    </citation>
    <scope>NUCLEOTIDE SEQUENCE</scope>
    <source>
        <strain evidence="7">A484AB</strain>
    </source>
</reference>
<dbReference type="Pfam" id="PF00019">
    <property type="entry name" value="TGF_beta"/>
    <property type="match status" value="1"/>
</dbReference>
<dbReference type="EMBL" id="CACRXK020001701">
    <property type="protein sequence ID" value="CAB3990659.1"/>
    <property type="molecule type" value="Genomic_DNA"/>
</dbReference>
<evidence type="ECO:0000313" key="8">
    <source>
        <dbReference type="Proteomes" id="UP001152795"/>
    </source>
</evidence>